<dbReference type="AlphaFoldDB" id="A0A6M0RQ24"/>
<dbReference type="GO" id="GO:0007165">
    <property type="term" value="P:signal transduction"/>
    <property type="evidence" value="ECO:0007669"/>
    <property type="project" value="InterPro"/>
</dbReference>
<sequence>MQLSTQTSSQASAVDQYLKFSLLNDVTALLPISQLAAALKIEVSQITAIPHLPPWIMGVYNWRGEILWLVDIGHLLGGNPLHQQPTLTTHYNTLLLEKSSIETPERYHLGLVVHQIKGIELFSLDTIQSPSVISETLVPFLRGYWLGEAGEMLILLEGLSIFDHMPV</sequence>
<evidence type="ECO:0000313" key="3">
    <source>
        <dbReference type="Proteomes" id="UP000481033"/>
    </source>
</evidence>
<dbReference type="InterPro" id="IPR039315">
    <property type="entry name" value="CheW"/>
</dbReference>
<name>A0A6M0RQ24_9CYAN</name>
<dbReference type="PROSITE" id="PS50851">
    <property type="entry name" value="CHEW"/>
    <property type="match status" value="1"/>
</dbReference>
<dbReference type="GO" id="GO:0006935">
    <property type="term" value="P:chemotaxis"/>
    <property type="evidence" value="ECO:0007669"/>
    <property type="project" value="InterPro"/>
</dbReference>
<evidence type="ECO:0000259" key="1">
    <source>
        <dbReference type="PROSITE" id="PS50851"/>
    </source>
</evidence>
<organism evidence="2 3">
    <name type="scientific">Adonisia turfae CCMR0081</name>
    <dbReference type="NCBI Taxonomy" id="2292702"/>
    <lineage>
        <taxon>Bacteria</taxon>
        <taxon>Bacillati</taxon>
        <taxon>Cyanobacteriota</taxon>
        <taxon>Adonisia</taxon>
        <taxon>Adonisia turfae</taxon>
    </lineage>
</organism>
<dbReference type="Proteomes" id="UP000481033">
    <property type="component" value="Unassembled WGS sequence"/>
</dbReference>
<dbReference type="SUPFAM" id="SSF50341">
    <property type="entry name" value="CheW-like"/>
    <property type="match status" value="1"/>
</dbReference>
<gene>
    <name evidence="2" type="ORF">DXZ20_22055</name>
</gene>
<feature type="domain" description="CheW-like" evidence="1">
    <location>
        <begin position="14"/>
        <end position="167"/>
    </location>
</feature>
<dbReference type="RefSeq" id="WP_163661470.1">
    <property type="nucleotide sequence ID" value="NZ_QXHD01000004.1"/>
</dbReference>
<comment type="caution">
    <text evidence="2">The sequence shown here is derived from an EMBL/GenBank/DDBJ whole genome shotgun (WGS) entry which is preliminary data.</text>
</comment>
<dbReference type="EMBL" id="QXHD01000004">
    <property type="protein sequence ID" value="NEZ58276.1"/>
    <property type="molecule type" value="Genomic_DNA"/>
</dbReference>
<dbReference type="InterPro" id="IPR036061">
    <property type="entry name" value="CheW-like_dom_sf"/>
</dbReference>
<dbReference type="InterPro" id="IPR002545">
    <property type="entry name" value="CheW-lke_dom"/>
</dbReference>
<evidence type="ECO:0000313" key="2">
    <source>
        <dbReference type="EMBL" id="NEZ58276.1"/>
    </source>
</evidence>
<dbReference type="Pfam" id="PF01584">
    <property type="entry name" value="CheW"/>
    <property type="match status" value="1"/>
</dbReference>
<reference evidence="2 3" key="1">
    <citation type="journal article" date="2020" name="Microb. Ecol.">
        <title>Ecogenomics of the Marine Benthic Filamentous Cyanobacterium Adonisia.</title>
        <authorList>
            <person name="Walter J.M."/>
            <person name="Coutinho F.H."/>
            <person name="Leomil L."/>
            <person name="Hargreaves P.I."/>
            <person name="Campeao M.E."/>
            <person name="Vieira V.V."/>
            <person name="Silva B.S."/>
            <person name="Fistarol G.O."/>
            <person name="Salomon P.S."/>
            <person name="Sawabe T."/>
            <person name="Mino S."/>
            <person name="Hosokawa M."/>
            <person name="Miyashita H."/>
            <person name="Maruyama F."/>
            <person name="van Verk M.C."/>
            <person name="Dutilh B.E."/>
            <person name="Thompson C.C."/>
            <person name="Thompson F.L."/>
        </authorList>
    </citation>
    <scope>NUCLEOTIDE SEQUENCE [LARGE SCALE GENOMIC DNA]</scope>
    <source>
        <strain evidence="2 3">CCMR0081</strain>
    </source>
</reference>
<dbReference type="Gene3D" id="2.40.50.180">
    <property type="entry name" value="CheA-289, Domain 4"/>
    <property type="match status" value="1"/>
</dbReference>
<keyword evidence="3" id="KW-1185">Reference proteome</keyword>
<dbReference type="CDD" id="cd00588">
    <property type="entry name" value="CheW_like"/>
    <property type="match status" value="1"/>
</dbReference>
<dbReference type="PANTHER" id="PTHR22617">
    <property type="entry name" value="CHEMOTAXIS SENSOR HISTIDINE KINASE-RELATED"/>
    <property type="match status" value="1"/>
</dbReference>
<dbReference type="GO" id="GO:0005829">
    <property type="term" value="C:cytosol"/>
    <property type="evidence" value="ECO:0007669"/>
    <property type="project" value="TreeGrafter"/>
</dbReference>
<proteinExistence type="predicted"/>
<dbReference type="PANTHER" id="PTHR22617:SF23">
    <property type="entry name" value="CHEMOTAXIS PROTEIN CHEW"/>
    <property type="match status" value="1"/>
</dbReference>
<accession>A0A6M0RQ24</accession>
<dbReference type="SMART" id="SM00260">
    <property type="entry name" value="CheW"/>
    <property type="match status" value="1"/>
</dbReference>
<protein>
    <submittedName>
        <fullName evidence="2">Chemotaxis protein CheW</fullName>
    </submittedName>
</protein>